<protein>
    <submittedName>
        <fullName evidence="4">tRNA sulfurtransferase</fullName>
        <ecNumber evidence="4">2.8.1.4</ecNumber>
    </submittedName>
</protein>
<keyword evidence="2" id="KW-0067">ATP-binding</keyword>
<dbReference type="Proteomes" id="UP001208689">
    <property type="component" value="Chromosome"/>
</dbReference>
<dbReference type="EMBL" id="CP104013">
    <property type="protein sequence ID" value="UYP46383.1"/>
    <property type="molecule type" value="Genomic_DNA"/>
</dbReference>
<organism evidence="4 5">
    <name type="scientific">Candidatus Lokiarchaeum ossiferum</name>
    <dbReference type="NCBI Taxonomy" id="2951803"/>
    <lineage>
        <taxon>Archaea</taxon>
        <taxon>Promethearchaeati</taxon>
        <taxon>Promethearchaeota</taxon>
        <taxon>Promethearchaeia</taxon>
        <taxon>Promethearchaeales</taxon>
        <taxon>Promethearchaeaceae</taxon>
        <taxon>Candidatus Lokiarchaeum</taxon>
    </lineage>
</organism>
<dbReference type="PANTHER" id="PTHR43209">
    <property type="entry name" value="TRNA SULFURTRANSFERASE"/>
    <property type="match status" value="1"/>
</dbReference>
<keyword evidence="4" id="KW-0808">Transferase</keyword>
<dbReference type="Pfam" id="PF02568">
    <property type="entry name" value="ThiI"/>
    <property type="match status" value="1"/>
</dbReference>
<feature type="domain" description="Thil AANH" evidence="3">
    <location>
        <begin position="14"/>
        <end position="202"/>
    </location>
</feature>
<accession>A0ABY6HSP9</accession>
<dbReference type="EC" id="2.8.1.4" evidence="4"/>
<dbReference type="InterPro" id="IPR014729">
    <property type="entry name" value="Rossmann-like_a/b/a_fold"/>
</dbReference>
<evidence type="ECO:0000313" key="5">
    <source>
        <dbReference type="Proteomes" id="UP001208689"/>
    </source>
</evidence>
<evidence type="ECO:0000313" key="4">
    <source>
        <dbReference type="EMBL" id="UYP46383.1"/>
    </source>
</evidence>
<dbReference type="SUPFAM" id="SSF52402">
    <property type="entry name" value="Adenine nucleotide alpha hydrolases-like"/>
    <property type="match status" value="1"/>
</dbReference>
<dbReference type="Gene3D" id="3.40.50.620">
    <property type="entry name" value="HUPs"/>
    <property type="match status" value="1"/>
</dbReference>
<keyword evidence="1" id="KW-0547">Nucleotide-binding</keyword>
<dbReference type="InterPro" id="IPR050102">
    <property type="entry name" value="tRNA_sulfurtransferase_ThiI"/>
</dbReference>
<dbReference type="InterPro" id="IPR020536">
    <property type="entry name" value="ThiI_AANH"/>
</dbReference>
<keyword evidence="5" id="KW-1185">Reference proteome</keyword>
<gene>
    <name evidence="4" type="ORF">NEF87_002668</name>
</gene>
<evidence type="ECO:0000256" key="1">
    <source>
        <dbReference type="ARBA" id="ARBA00022741"/>
    </source>
</evidence>
<evidence type="ECO:0000256" key="2">
    <source>
        <dbReference type="ARBA" id="ARBA00022840"/>
    </source>
</evidence>
<reference evidence="4" key="1">
    <citation type="submission" date="2022-09" db="EMBL/GenBank/DDBJ databases">
        <title>Actin cytoskeleton and complex cell architecture in an #Asgard archaeon.</title>
        <authorList>
            <person name="Ponce Toledo R.I."/>
            <person name="Schleper C."/>
            <person name="Rodrigues Oliveira T."/>
            <person name="Wollweber F."/>
            <person name="Xu J."/>
            <person name="Rittmann S."/>
            <person name="Klingl A."/>
            <person name="Pilhofer M."/>
        </authorList>
    </citation>
    <scope>NUCLEOTIDE SEQUENCE</scope>
    <source>
        <strain evidence="4">B-35</strain>
    </source>
</reference>
<name>A0ABY6HSP9_9ARCH</name>
<evidence type="ECO:0000259" key="3">
    <source>
        <dbReference type="Pfam" id="PF02568"/>
    </source>
</evidence>
<dbReference type="GO" id="GO:0140741">
    <property type="term" value="F:tRNA-uracil-4 sulfurtransferase activity"/>
    <property type="evidence" value="ECO:0007669"/>
    <property type="project" value="UniProtKB-EC"/>
</dbReference>
<dbReference type="PANTHER" id="PTHR43209:SF1">
    <property type="entry name" value="TRNA SULFURTRANSFERASE"/>
    <property type="match status" value="1"/>
</dbReference>
<proteinExistence type="predicted"/>
<sequence length="225" mass="25556">MLSETDFLDISPSFVSLLSTGLDSPIASYLIMKQGYNCFGLSFLNGKENRNLNKEKIIQIGKKLVELTKRKMRLHFVDYDAIVEVFKEKCEPKLTCVICKRTMIHTAVYLTHFYKASMIVNGDILGEQASQTLDNLYAVHQINKEVPVVRPLIGFDKLDIIKISQKVGLYELSLIKGPACENNPKHPETRANVQKLLVAESNIDRDEILKNILSLIEFIDIEPEN</sequence>